<feature type="compositionally biased region" description="Polar residues" evidence="1">
    <location>
        <begin position="1317"/>
        <end position="1331"/>
    </location>
</feature>
<feature type="compositionally biased region" description="Low complexity" evidence="1">
    <location>
        <begin position="1007"/>
        <end position="1046"/>
    </location>
</feature>
<accession>A0A835XSB0</accession>
<comment type="caution">
    <text evidence="2">The sequence shown here is derived from an EMBL/GenBank/DDBJ whole genome shotgun (WGS) entry which is preliminary data.</text>
</comment>
<feature type="compositionally biased region" description="Gly residues" evidence="1">
    <location>
        <begin position="315"/>
        <end position="327"/>
    </location>
</feature>
<keyword evidence="3" id="KW-1185">Reference proteome</keyword>
<feature type="compositionally biased region" description="Low complexity" evidence="1">
    <location>
        <begin position="1507"/>
        <end position="1543"/>
    </location>
</feature>
<feature type="compositionally biased region" description="Acidic residues" evidence="1">
    <location>
        <begin position="1303"/>
        <end position="1314"/>
    </location>
</feature>
<evidence type="ECO:0000313" key="3">
    <source>
        <dbReference type="Proteomes" id="UP000612055"/>
    </source>
</evidence>
<dbReference type="OrthoDB" id="10483817at2759"/>
<feature type="region of interest" description="Disordered" evidence="1">
    <location>
        <begin position="425"/>
        <end position="468"/>
    </location>
</feature>
<feature type="region of interest" description="Disordered" evidence="1">
    <location>
        <begin position="960"/>
        <end position="1081"/>
    </location>
</feature>
<proteinExistence type="predicted"/>
<feature type="compositionally biased region" description="Gly residues" evidence="1">
    <location>
        <begin position="1168"/>
        <end position="1187"/>
    </location>
</feature>
<dbReference type="Proteomes" id="UP000612055">
    <property type="component" value="Unassembled WGS sequence"/>
</dbReference>
<feature type="compositionally biased region" description="Low complexity" evidence="1">
    <location>
        <begin position="193"/>
        <end position="210"/>
    </location>
</feature>
<feature type="region of interest" description="Disordered" evidence="1">
    <location>
        <begin position="718"/>
        <end position="758"/>
    </location>
</feature>
<sequence>MLLIHTPCPSKGQRPADVLASALDQPRLPSLGFWQLLLAAFYFVARCAAGNGLLGCLSAALCHTATLLAAHELVALLSEPAPAPGLAGMTASGAHSPIGAADGAGTPQLSLRRSASSTSALQSPRRPSTSGQMLPPSARRSHAGPGELVVGGMALEHSDTSPIVTPAGGRARAGTVGAQLHANGGGYTDLRRSLPAGLSPGPSLPRSSSATASMHTKLMTTGSGPGGVPHSPVVPLRSYGSAGREALVGAAGMVTSALPTLDVGGLGDLAPPTGSRQHSSVHASPGAANRQSKTRSLAGGSPEGASPATKRGVSESGGGAVGLGLGEGTLLPQAGSIQGRRSSGGGPEASGSAGEARTEPGAVVASAGHSSNGGASLPLGDRAAGEGGTEEGADRPLGQEQSSAESSHCRVCSEELHAFRSHLPATRPLSPVEEGHSGPLAQPRPSTSGRAGGPRHHRRASSHRVSGSTHDYIMLASTVPGGDCCPPYRPPNGAFAPRGLDVEEEEEEEYDSEAYNDDDSDGCFSLVLDANGNPNPNGAAHAPGAQVLVSATANGPSGGAGINPRASTGGLWPGQVGPDAAAWAAAHGGTAGAASPGAGGLVRKHSHALHGVVPHPPDVYGCDVADLADLEDLMSLEEVEAVAAAEDCDLVAGASGGSRPPTRGGAAAATHSLGAVGRPGGPFAGLELCTGLGAGADSSMVAEDSYCGITTGPATPAHPAGPLGGALLPGPLRSRLGATGEGAAPGGADGAGAEGGLQAQGSVPLQEDTLARHTAASLAATAATAAAAAQAAARRSTGGAVDPALLPLLAPAGTSGELMDCFLRDAAMLVNGGYDTYDETESDVELLTTTTNTAATSSRHASRQPASGRGPAQALGAKAQAGWAEDEGDQEGDSSEGDRAGGSGGGSAQREQLQAMSRGQLLARQIYGAPPPEFLPFPLRDASAHPAAVFLPAPAVAPHHRSGAAIIPPPLPPPQQQQQQLRHSVGHVAHHGPSGHAEVVLVPSPHAPHAPQLQLQPQHAQQLALARSSRRSAATASASPNTTGAAGFVDGDLQPPQPSQGRSSGVVARLPGSAGHISPARAAVPPPLVALPHSQRHSMDSARHSHPSLAAAPDVHVPLVSPRGVGGGGYALPGLPPPVAAPAATAFLLQADQLRWEEMETFGLDEGSSGGVGGHGVQGNGSGGDGQGRPNLLRGSSSEPQWPSPGPVGPGQAQSHHGQVHVPSQVGPKPGPVQRQRSHSHCQALHAQHVAQHAAQHAPHAQHGLLKTHAHGHSLSHSHLPPYLGHQPLHRGGHHGRLMSPQEGDEEGSGEADGNDVTPTQHMSNRPSNFLSHPFDEPGAHLLKAVTVCGAVRGSPGDPRGFVGSAGGAVPARPTLVNPFECAGQMQYRSLSFQHLNQPPHYDLHHRTASSRVSAFSPPGAAAPLSGAATPATGAAAATAADAAAAPPAGALTTQTSDGGASTAVSGAATAPAVTAAGAGGDSMYSVAAAASSLSGHDTRPTPPPTAMAGSALGPAAASAAPGPADGSLAAADPAPATDTDTGDSARAKDGLASTQEPQQGAPASPSPSLPLPPLGFGAIGAHLAAVKTMGGGGMMGSSGGGAVLAAFAAVGSDVASPLAPSEAAAAAAAAAADLPPELPPAPSASSMVTRLTLPSVDGWPAHCPGGGGGVFSPPLHGSWGAAFFQGEGEGESDEEGDTPADAERRRSRAAGGASATATAGVAADGAAAAAGTAVGPEA</sequence>
<feature type="compositionally biased region" description="Low complexity" evidence="1">
    <location>
        <begin position="1710"/>
        <end position="1739"/>
    </location>
</feature>
<feature type="compositionally biased region" description="Low complexity" evidence="1">
    <location>
        <begin position="718"/>
        <end position="738"/>
    </location>
</feature>
<feature type="compositionally biased region" description="Gly residues" evidence="1">
    <location>
        <begin position="739"/>
        <end position="755"/>
    </location>
</feature>
<feature type="compositionally biased region" description="Low complexity" evidence="1">
    <location>
        <begin position="349"/>
        <end position="382"/>
    </location>
</feature>
<evidence type="ECO:0000313" key="2">
    <source>
        <dbReference type="EMBL" id="KAG2485119.1"/>
    </source>
</evidence>
<feature type="compositionally biased region" description="Basic residues" evidence="1">
    <location>
        <begin position="453"/>
        <end position="462"/>
    </location>
</feature>
<protein>
    <submittedName>
        <fullName evidence="2">Uncharacterized protein</fullName>
    </submittedName>
</protein>
<dbReference type="EMBL" id="JAEHOE010000135">
    <property type="protein sequence ID" value="KAG2485119.1"/>
    <property type="molecule type" value="Genomic_DNA"/>
</dbReference>
<feature type="compositionally biased region" description="Low complexity" evidence="1">
    <location>
        <begin position="1417"/>
        <end position="1428"/>
    </location>
</feature>
<gene>
    <name evidence="2" type="ORF">HYH03_016106</name>
</gene>
<reference evidence="2" key="1">
    <citation type="journal article" date="2020" name="bioRxiv">
        <title>Comparative genomics of Chlamydomonas.</title>
        <authorList>
            <person name="Craig R.J."/>
            <person name="Hasan A.R."/>
            <person name="Ness R.W."/>
            <person name="Keightley P.D."/>
        </authorList>
    </citation>
    <scope>NUCLEOTIDE SEQUENCE</scope>
    <source>
        <strain evidence="2">CCAP 11/70</strain>
    </source>
</reference>
<feature type="region of interest" description="Disordered" evidence="1">
    <location>
        <begin position="1163"/>
        <end position="1335"/>
    </location>
</feature>
<feature type="compositionally biased region" description="Low complexity" evidence="1">
    <location>
        <begin position="108"/>
        <end position="123"/>
    </location>
</feature>
<organism evidence="2 3">
    <name type="scientific">Edaphochlamys debaryana</name>
    <dbReference type="NCBI Taxonomy" id="47281"/>
    <lineage>
        <taxon>Eukaryota</taxon>
        <taxon>Viridiplantae</taxon>
        <taxon>Chlorophyta</taxon>
        <taxon>core chlorophytes</taxon>
        <taxon>Chlorophyceae</taxon>
        <taxon>CS clade</taxon>
        <taxon>Chlamydomonadales</taxon>
        <taxon>Chlamydomonadales incertae sedis</taxon>
        <taxon>Edaphochlamys</taxon>
    </lineage>
</organism>
<feature type="compositionally biased region" description="Acidic residues" evidence="1">
    <location>
        <begin position="884"/>
        <end position="895"/>
    </location>
</feature>
<feature type="region of interest" description="Disordered" evidence="1">
    <location>
        <begin position="180"/>
        <end position="232"/>
    </location>
</feature>
<feature type="compositionally biased region" description="Low complexity" evidence="1">
    <location>
        <begin position="1277"/>
        <end position="1286"/>
    </location>
</feature>
<feature type="region of interest" description="Disordered" evidence="1">
    <location>
        <begin position="850"/>
        <end position="915"/>
    </location>
</feature>
<name>A0A835XSB0_9CHLO</name>
<evidence type="ECO:0000256" key="1">
    <source>
        <dbReference type="SAM" id="MobiDB-lite"/>
    </source>
</evidence>
<feature type="compositionally biased region" description="Pro residues" evidence="1">
    <location>
        <begin position="1565"/>
        <end position="1574"/>
    </location>
</feature>
<feature type="region of interest" description="Disordered" evidence="1">
    <location>
        <begin position="1402"/>
        <end position="1428"/>
    </location>
</feature>
<feature type="region of interest" description="Disordered" evidence="1">
    <location>
        <begin position="97"/>
        <end position="145"/>
    </location>
</feature>
<feature type="compositionally biased region" description="Polar residues" evidence="1">
    <location>
        <begin position="211"/>
        <end position="221"/>
    </location>
</feature>
<feature type="compositionally biased region" description="Low complexity" evidence="1">
    <location>
        <begin position="1241"/>
        <end position="1263"/>
    </location>
</feature>
<feature type="region of interest" description="Disordered" evidence="1">
    <location>
        <begin position="268"/>
        <end position="409"/>
    </location>
</feature>
<feature type="compositionally biased region" description="Basic residues" evidence="1">
    <location>
        <begin position="1288"/>
        <end position="1297"/>
    </location>
</feature>
<feature type="region of interest" description="Disordered" evidence="1">
    <location>
        <begin position="1679"/>
        <end position="1739"/>
    </location>
</feature>
<feature type="compositionally biased region" description="Acidic residues" evidence="1">
    <location>
        <begin position="1689"/>
        <end position="1701"/>
    </location>
</feature>
<feature type="region of interest" description="Disordered" evidence="1">
    <location>
        <begin position="1494"/>
        <end position="1574"/>
    </location>
</feature>
<feature type="compositionally biased region" description="Basic residues" evidence="1">
    <location>
        <begin position="1266"/>
        <end position="1276"/>
    </location>
</feature>